<evidence type="ECO:0000256" key="1">
    <source>
        <dbReference type="SAM" id="MobiDB-lite"/>
    </source>
</evidence>
<evidence type="ECO:0000313" key="2">
    <source>
        <dbReference type="EMBL" id="TDP96752.1"/>
    </source>
</evidence>
<dbReference type="AlphaFoldDB" id="A0A4R6S9Z2"/>
<dbReference type="EMBL" id="SNXZ01000004">
    <property type="protein sequence ID" value="TDP96752.1"/>
    <property type="molecule type" value="Genomic_DNA"/>
</dbReference>
<dbReference type="Gene3D" id="1.10.287.1060">
    <property type="entry name" value="ESAT-6-like"/>
    <property type="match status" value="1"/>
</dbReference>
<feature type="region of interest" description="Disordered" evidence="1">
    <location>
        <begin position="89"/>
        <end position="117"/>
    </location>
</feature>
<dbReference type="Proteomes" id="UP000295444">
    <property type="component" value="Unassembled WGS sequence"/>
</dbReference>
<evidence type="ECO:0000313" key="3">
    <source>
        <dbReference type="Proteomes" id="UP000295444"/>
    </source>
</evidence>
<organism evidence="2 3">
    <name type="scientific">Labedaea rhizosphaerae</name>
    <dbReference type="NCBI Taxonomy" id="598644"/>
    <lineage>
        <taxon>Bacteria</taxon>
        <taxon>Bacillati</taxon>
        <taxon>Actinomycetota</taxon>
        <taxon>Actinomycetes</taxon>
        <taxon>Pseudonocardiales</taxon>
        <taxon>Pseudonocardiaceae</taxon>
        <taxon>Labedaea</taxon>
    </lineage>
</organism>
<dbReference type="InterPro" id="IPR036689">
    <property type="entry name" value="ESAT-6-like_sf"/>
</dbReference>
<proteinExistence type="predicted"/>
<keyword evidence="3" id="KW-1185">Reference proteome</keyword>
<dbReference type="RefSeq" id="WP_133852059.1">
    <property type="nucleotide sequence ID" value="NZ_SNXZ01000004.1"/>
</dbReference>
<reference evidence="2 3" key="1">
    <citation type="submission" date="2019-03" db="EMBL/GenBank/DDBJ databases">
        <title>Genomic Encyclopedia of Type Strains, Phase IV (KMG-IV): sequencing the most valuable type-strain genomes for metagenomic binning, comparative biology and taxonomic classification.</title>
        <authorList>
            <person name="Goeker M."/>
        </authorList>
    </citation>
    <scope>NUCLEOTIDE SEQUENCE [LARGE SCALE GENOMIC DNA]</scope>
    <source>
        <strain evidence="2 3">DSM 45361</strain>
    </source>
</reference>
<protein>
    <recommendedName>
        <fullName evidence="4">Excreted virulence factor EspC (Type VII ESX diderm)</fullName>
    </recommendedName>
</protein>
<sequence>MSSLDTDLTVLVQAAAALDQSSRDLDAIAHNLVGGAFDIVPDSFTKWDPGAMAEYAKARQQVIDFAAEMRNHFHTLAMDLATVAQTYGDTETGNTDRIKDSGDGLDNTSGISRRLNA</sequence>
<name>A0A4R6S9Z2_LABRH</name>
<evidence type="ECO:0008006" key="4">
    <source>
        <dbReference type="Google" id="ProtNLM"/>
    </source>
</evidence>
<dbReference type="SUPFAM" id="SSF140453">
    <property type="entry name" value="EsxAB dimer-like"/>
    <property type="match status" value="1"/>
</dbReference>
<comment type="caution">
    <text evidence="2">The sequence shown here is derived from an EMBL/GenBank/DDBJ whole genome shotgun (WGS) entry which is preliminary data.</text>
</comment>
<gene>
    <name evidence="2" type="ORF">EV186_104740</name>
</gene>
<accession>A0A4R6S9Z2</accession>